<evidence type="ECO:0000313" key="1">
    <source>
        <dbReference type="EMBL" id="TFK62817.1"/>
    </source>
</evidence>
<reference evidence="1 2" key="1">
    <citation type="journal article" date="2019" name="Nat. Ecol. Evol.">
        <title>Megaphylogeny resolves global patterns of mushroom evolution.</title>
        <authorList>
            <person name="Varga T."/>
            <person name="Krizsan K."/>
            <person name="Foldi C."/>
            <person name="Dima B."/>
            <person name="Sanchez-Garcia M."/>
            <person name="Sanchez-Ramirez S."/>
            <person name="Szollosi G.J."/>
            <person name="Szarkandi J.G."/>
            <person name="Papp V."/>
            <person name="Albert L."/>
            <person name="Andreopoulos W."/>
            <person name="Angelini C."/>
            <person name="Antonin V."/>
            <person name="Barry K.W."/>
            <person name="Bougher N.L."/>
            <person name="Buchanan P."/>
            <person name="Buyck B."/>
            <person name="Bense V."/>
            <person name="Catcheside P."/>
            <person name="Chovatia M."/>
            <person name="Cooper J."/>
            <person name="Damon W."/>
            <person name="Desjardin D."/>
            <person name="Finy P."/>
            <person name="Geml J."/>
            <person name="Haridas S."/>
            <person name="Hughes K."/>
            <person name="Justo A."/>
            <person name="Karasinski D."/>
            <person name="Kautmanova I."/>
            <person name="Kiss B."/>
            <person name="Kocsube S."/>
            <person name="Kotiranta H."/>
            <person name="LaButti K.M."/>
            <person name="Lechner B.E."/>
            <person name="Liimatainen K."/>
            <person name="Lipzen A."/>
            <person name="Lukacs Z."/>
            <person name="Mihaltcheva S."/>
            <person name="Morgado L.N."/>
            <person name="Niskanen T."/>
            <person name="Noordeloos M.E."/>
            <person name="Ohm R.A."/>
            <person name="Ortiz-Santana B."/>
            <person name="Ovrebo C."/>
            <person name="Racz N."/>
            <person name="Riley R."/>
            <person name="Savchenko A."/>
            <person name="Shiryaev A."/>
            <person name="Soop K."/>
            <person name="Spirin V."/>
            <person name="Szebenyi C."/>
            <person name="Tomsovsky M."/>
            <person name="Tulloss R.E."/>
            <person name="Uehling J."/>
            <person name="Grigoriev I.V."/>
            <person name="Vagvolgyi C."/>
            <person name="Papp T."/>
            <person name="Martin F.M."/>
            <person name="Miettinen O."/>
            <person name="Hibbett D.S."/>
            <person name="Nagy L.G."/>
        </authorList>
    </citation>
    <scope>NUCLEOTIDE SEQUENCE [LARGE SCALE GENOMIC DNA]</scope>
    <source>
        <strain evidence="1 2">NL-1719</strain>
    </source>
</reference>
<evidence type="ECO:0000313" key="2">
    <source>
        <dbReference type="Proteomes" id="UP000308600"/>
    </source>
</evidence>
<accession>A0ACD3AB42</accession>
<organism evidence="1 2">
    <name type="scientific">Pluteus cervinus</name>
    <dbReference type="NCBI Taxonomy" id="181527"/>
    <lineage>
        <taxon>Eukaryota</taxon>
        <taxon>Fungi</taxon>
        <taxon>Dikarya</taxon>
        <taxon>Basidiomycota</taxon>
        <taxon>Agaricomycotina</taxon>
        <taxon>Agaricomycetes</taxon>
        <taxon>Agaricomycetidae</taxon>
        <taxon>Agaricales</taxon>
        <taxon>Pluteineae</taxon>
        <taxon>Pluteaceae</taxon>
        <taxon>Pluteus</taxon>
    </lineage>
</organism>
<dbReference type="Proteomes" id="UP000308600">
    <property type="component" value="Unassembled WGS sequence"/>
</dbReference>
<proteinExistence type="predicted"/>
<keyword evidence="2" id="KW-1185">Reference proteome</keyword>
<gene>
    <name evidence="1" type="ORF">BDN72DRAFT_862571</name>
</gene>
<sequence length="1356" mass="152717">MGNTELGAFGGDTTDNVKAKIQQRRYPSRPARIRPHPDYHIVVDIDSKQCGYAQWNTRLPYLVPGTNSHTGRGVNNLSYPGGSRNLDGSNLSQMARRVFLYLGWLSLLFIQSSCIKRFNTTIWTHRGFSYSLYQTRPGFDEPVIGMVLNRLSPLLRRGPSRSQQIPRHNTAFFFCYGHVKTSKSSNGSERLRLDLVYWLYQAFTLGAPFVTFFTPFIVVMRPLPLVQKVPAWDQRSGLVVTLLNRPLPAVTVVDEDSTDYFNPRLVRDDRIYWGFYPRMRPFRSTLFRQVGLSDNRLAESIEHVTGLGYRLKKPIQDNWIKLERLLVRIGDILLREKTQTPYVQPPHLPRAEGYRSIHGERAIAFASVKASRDAFAMLSAYVTFAFVLHIGEFDNSCFDVAFDILACHPTHPTPHAMLELVRNSIICDISPGLRTGFFLNPYDTEWSAYLKEFTRAAVPVWILWGQPEMYAQPHTTVRDRYIYDHYFPSQQLLSATQSRQATYSTLILPAPPRPLLPHGTGGEQDYPLPEFVDSAHATIDRTTIVDTSTGQRPRENYTQFFQRAEKEAEEKESVETSTQRQIRLSREATVASNPNDTATSRVYIWDQDPCVTTFWRRRLLQEGSVDFEWEEHTSNQRKYWSHNNEWDLCGALPAYPLGEEPANSSGGVLEPKYGGGSSGGVPSRGVDEDDERDEDAPVLSLWDIIAHPDSPATSALPPNPPAISVSAYLSERHGYRAVAGIWEEHLHTGTKAQPKNAYQLCLQNLAFAKASDANDSPAPSPTETRGIANFCNVATSVSLYIKAGHGTGFTYSRLSRRCWDIPTTIDFTKPGICVRRATSSTGGRVLWVITPTRHWRRAPWCLATPSATAVLYAFRSSAATVEEMGSLLLSAGIPFYTVVLKRQPNAFISDWTGKPGFVGRRPAEKPPTAEDYGLYADRCGRLLKSRLGRAVRLRGGIAGRIAREFVADSEVLAGPYVGDLEVGSIDGCALVDDSVTDTELDIVCGVFHGTTVNEPVTHQSFWPKQSTWEVMCLSGDQWLPWAEDFYKQRVAAFAAGRFTFLTSTQWKRDHRYDVVKTQSILAGTPAIRMLSTKHVLTPFIQKILGNIHGIFQHHLVSLRQPVDNRAPFMTTLAEFCEVQRTSWRVPVVRGFWFDLKFIDMNQYLNPGKDFERRVTIHAGCKLLLIALIPPPSRATLPPLFTTYGVGTTFFVLTDTLPTTTATAQRRCQIDHIQAYGSCDDYSYRTVKSNRPPQPPSGRVKETERNGVPTGGVIWMGALEFYAKREVLCPTGASVIKILCWSNEAYVDWHEMQGAQNLAVVHVAVSYLMLLDLILYKGQVDVKITNYALARQVRIKF</sequence>
<name>A0ACD3AB42_9AGAR</name>
<protein>
    <submittedName>
        <fullName evidence="1">Uncharacterized protein</fullName>
    </submittedName>
</protein>
<dbReference type="EMBL" id="ML208558">
    <property type="protein sequence ID" value="TFK62817.1"/>
    <property type="molecule type" value="Genomic_DNA"/>
</dbReference>